<evidence type="ECO:0000313" key="1">
    <source>
        <dbReference type="EMBL" id="KEH41086.1"/>
    </source>
</evidence>
<sequence length="56" mass="6447">MCACEVRKRQRKLATSITRIQAYVKSVEIQMLSQSTFGKMGIRTATHYGFQQLSYT</sequence>
<dbReference type="EnsemblPlants" id="KEH41086">
    <property type="protein sequence ID" value="KEH41086"/>
    <property type="gene ID" value="MTR_1g041575"/>
</dbReference>
<dbReference type="Proteomes" id="UP000002051">
    <property type="component" value="Unassembled WGS sequence"/>
</dbReference>
<proteinExistence type="predicted"/>
<name>A0A072VHI3_MEDTR</name>
<dbReference type="AlphaFoldDB" id="A0A072VHI3"/>
<dbReference type="EMBL" id="CM001217">
    <property type="protein sequence ID" value="KEH41086.1"/>
    <property type="molecule type" value="Genomic_DNA"/>
</dbReference>
<keyword evidence="3" id="KW-1185">Reference proteome</keyword>
<protein>
    <submittedName>
        <fullName evidence="1 2">Uncharacterized protein</fullName>
    </submittedName>
</protein>
<accession>A0A072VHI3</accession>
<evidence type="ECO:0000313" key="2">
    <source>
        <dbReference type="EnsemblPlants" id="KEH41086"/>
    </source>
</evidence>
<reference evidence="2" key="3">
    <citation type="submission" date="2015-04" db="UniProtKB">
        <authorList>
            <consortium name="EnsemblPlants"/>
        </authorList>
    </citation>
    <scope>IDENTIFICATION</scope>
    <source>
        <strain evidence="2">cv. Jemalong A17</strain>
    </source>
</reference>
<reference evidence="1 3" key="1">
    <citation type="journal article" date="2011" name="Nature">
        <title>The Medicago genome provides insight into the evolution of rhizobial symbioses.</title>
        <authorList>
            <person name="Young N.D."/>
            <person name="Debelle F."/>
            <person name="Oldroyd G.E."/>
            <person name="Geurts R."/>
            <person name="Cannon S.B."/>
            <person name="Udvardi M.K."/>
            <person name="Benedito V.A."/>
            <person name="Mayer K.F."/>
            <person name="Gouzy J."/>
            <person name="Schoof H."/>
            <person name="Van de Peer Y."/>
            <person name="Proost S."/>
            <person name="Cook D.R."/>
            <person name="Meyers B.C."/>
            <person name="Spannagl M."/>
            <person name="Cheung F."/>
            <person name="De Mita S."/>
            <person name="Krishnakumar V."/>
            <person name="Gundlach H."/>
            <person name="Zhou S."/>
            <person name="Mudge J."/>
            <person name="Bharti A.K."/>
            <person name="Murray J.D."/>
            <person name="Naoumkina M.A."/>
            <person name="Rosen B."/>
            <person name="Silverstein K.A."/>
            <person name="Tang H."/>
            <person name="Rombauts S."/>
            <person name="Zhao P.X."/>
            <person name="Zhou P."/>
            <person name="Barbe V."/>
            <person name="Bardou P."/>
            <person name="Bechner M."/>
            <person name="Bellec A."/>
            <person name="Berger A."/>
            <person name="Berges H."/>
            <person name="Bidwell S."/>
            <person name="Bisseling T."/>
            <person name="Choisne N."/>
            <person name="Couloux A."/>
            <person name="Denny R."/>
            <person name="Deshpande S."/>
            <person name="Dai X."/>
            <person name="Doyle J.J."/>
            <person name="Dudez A.M."/>
            <person name="Farmer A.D."/>
            <person name="Fouteau S."/>
            <person name="Franken C."/>
            <person name="Gibelin C."/>
            <person name="Gish J."/>
            <person name="Goldstein S."/>
            <person name="Gonzalez A.J."/>
            <person name="Green P.J."/>
            <person name="Hallab A."/>
            <person name="Hartog M."/>
            <person name="Hua A."/>
            <person name="Humphray S.J."/>
            <person name="Jeong D.H."/>
            <person name="Jing Y."/>
            <person name="Jocker A."/>
            <person name="Kenton S.M."/>
            <person name="Kim D.J."/>
            <person name="Klee K."/>
            <person name="Lai H."/>
            <person name="Lang C."/>
            <person name="Lin S."/>
            <person name="Macmil S.L."/>
            <person name="Magdelenat G."/>
            <person name="Matthews L."/>
            <person name="McCorrison J."/>
            <person name="Monaghan E.L."/>
            <person name="Mun J.H."/>
            <person name="Najar F.Z."/>
            <person name="Nicholson C."/>
            <person name="Noirot C."/>
            <person name="O'Bleness M."/>
            <person name="Paule C.R."/>
            <person name="Poulain J."/>
            <person name="Prion F."/>
            <person name="Qin B."/>
            <person name="Qu C."/>
            <person name="Retzel E.F."/>
            <person name="Riddle C."/>
            <person name="Sallet E."/>
            <person name="Samain S."/>
            <person name="Samson N."/>
            <person name="Sanders I."/>
            <person name="Saurat O."/>
            <person name="Scarpelli C."/>
            <person name="Schiex T."/>
            <person name="Segurens B."/>
            <person name="Severin A.J."/>
            <person name="Sherrier D.J."/>
            <person name="Shi R."/>
            <person name="Sims S."/>
            <person name="Singer S.R."/>
            <person name="Sinharoy S."/>
            <person name="Sterck L."/>
            <person name="Viollet A."/>
            <person name="Wang B.B."/>
            <person name="Wang K."/>
            <person name="Wang M."/>
            <person name="Wang X."/>
            <person name="Warfsmann J."/>
            <person name="Weissenbach J."/>
            <person name="White D.D."/>
            <person name="White J.D."/>
            <person name="Wiley G.B."/>
            <person name="Wincker P."/>
            <person name="Xing Y."/>
            <person name="Yang L."/>
            <person name="Yao Z."/>
            <person name="Ying F."/>
            <person name="Zhai J."/>
            <person name="Zhou L."/>
            <person name="Zuber A."/>
            <person name="Denarie J."/>
            <person name="Dixon R.A."/>
            <person name="May G.D."/>
            <person name="Schwartz D.C."/>
            <person name="Rogers J."/>
            <person name="Quetier F."/>
            <person name="Town C.D."/>
            <person name="Roe B.A."/>
        </authorList>
    </citation>
    <scope>NUCLEOTIDE SEQUENCE [LARGE SCALE GENOMIC DNA]</scope>
    <source>
        <strain evidence="1">A17</strain>
        <strain evidence="2 3">cv. Jemalong A17</strain>
    </source>
</reference>
<reference evidence="1 3" key="2">
    <citation type="journal article" date="2014" name="BMC Genomics">
        <title>An improved genome release (version Mt4.0) for the model legume Medicago truncatula.</title>
        <authorList>
            <person name="Tang H."/>
            <person name="Krishnakumar V."/>
            <person name="Bidwell S."/>
            <person name="Rosen B."/>
            <person name="Chan A."/>
            <person name="Zhou S."/>
            <person name="Gentzbittel L."/>
            <person name="Childs K.L."/>
            <person name="Yandell M."/>
            <person name="Gundlach H."/>
            <person name="Mayer K.F."/>
            <person name="Schwartz D.C."/>
            <person name="Town C.D."/>
        </authorList>
    </citation>
    <scope>GENOME REANNOTATION</scope>
    <source>
        <strain evidence="1">A17</strain>
        <strain evidence="2 3">cv. Jemalong A17</strain>
    </source>
</reference>
<gene>
    <name evidence="1" type="ordered locus">MTR_1g041575</name>
</gene>
<dbReference type="PaxDb" id="3880-AES66709"/>
<dbReference type="HOGENOM" id="CLU_3017219_0_0_1"/>
<evidence type="ECO:0000313" key="3">
    <source>
        <dbReference type="Proteomes" id="UP000002051"/>
    </source>
</evidence>
<organism evidence="1 3">
    <name type="scientific">Medicago truncatula</name>
    <name type="common">Barrel medic</name>
    <name type="synonym">Medicago tribuloides</name>
    <dbReference type="NCBI Taxonomy" id="3880"/>
    <lineage>
        <taxon>Eukaryota</taxon>
        <taxon>Viridiplantae</taxon>
        <taxon>Streptophyta</taxon>
        <taxon>Embryophyta</taxon>
        <taxon>Tracheophyta</taxon>
        <taxon>Spermatophyta</taxon>
        <taxon>Magnoliopsida</taxon>
        <taxon>eudicotyledons</taxon>
        <taxon>Gunneridae</taxon>
        <taxon>Pentapetalae</taxon>
        <taxon>rosids</taxon>
        <taxon>fabids</taxon>
        <taxon>Fabales</taxon>
        <taxon>Fabaceae</taxon>
        <taxon>Papilionoideae</taxon>
        <taxon>50 kb inversion clade</taxon>
        <taxon>NPAAA clade</taxon>
        <taxon>Hologalegina</taxon>
        <taxon>IRL clade</taxon>
        <taxon>Trifolieae</taxon>
        <taxon>Medicago</taxon>
    </lineage>
</organism>